<evidence type="ECO:0000313" key="1">
    <source>
        <dbReference type="EMBL" id="XCG96877.1"/>
    </source>
</evidence>
<proteinExistence type="predicted"/>
<accession>A0AAU8EHJ6</accession>
<gene>
    <name evidence="1" type="ORF">vBKpn2P2_29</name>
</gene>
<protein>
    <submittedName>
        <fullName evidence="1">Uncharacterized protein</fullName>
    </submittedName>
</protein>
<sequence length="148" mass="16982">MNVKETIAKLALIGLDGKFQGTGHADYERVYVIQGTVTLGRITIFHGAYSHIKWYSGIIEAYDIDQRRPTLAWDMLLQTGQVLTDEMWSSIKLQAQRIQEDEIRKLETWRIENPPGVDHLGRVKRRRSIKGPSLMKCIHQVMNLSGAY</sequence>
<name>A0AAU8EHJ6_9VIRU</name>
<dbReference type="EMBL" id="PP848851">
    <property type="protein sequence ID" value="XCG96877.1"/>
    <property type="molecule type" value="Genomic_DNA"/>
</dbReference>
<organism evidence="1">
    <name type="scientific">Klebsiella phage vB_Kpn2-P2</name>
    <dbReference type="NCBI Taxonomy" id="3230849"/>
    <lineage>
        <taxon>Viruses</taxon>
    </lineage>
</organism>
<reference evidence="1" key="1">
    <citation type="submission" date="2024-05" db="EMBL/GenBank/DDBJ databases">
        <authorList>
            <person name="Ferriol-Gonzalez C."/>
            <person name="Concha-Eloko R."/>
            <person name="Bernabeu-Gimeno M."/>
            <person name="Fernandez-Cuenca F."/>
            <person name="Canada-Garcia J.E."/>
            <person name="Garcia-Cobos S."/>
            <person name="Sanjuan R."/>
            <person name="Domingo-Calap P."/>
        </authorList>
    </citation>
    <scope>NUCLEOTIDE SEQUENCE</scope>
</reference>